<dbReference type="GO" id="GO:0016020">
    <property type="term" value="C:membrane"/>
    <property type="evidence" value="ECO:0007669"/>
    <property type="project" value="UniProtKB-SubCell"/>
</dbReference>
<reference evidence="8 9" key="1">
    <citation type="submission" date="2019-07" db="EMBL/GenBank/DDBJ databases">
        <title>De Novo Assembly of kiwifruit Actinidia rufa.</title>
        <authorList>
            <person name="Sugita-Konishi S."/>
            <person name="Sato K."/>
            <person name="Mori E."/>
            <person name="Abe Y."/>
            <person name="Kisaki G."/>
            <person name="Hamano K."/>
            <person name="Suezawa K."/>
            <person name="Otani M."/>
            <person name="Fukuda T."/>
            <person name="Manabe T."/>
            <person name="Gomi K."/>
            <person name="Tabuchi M."/>
            <person name="Akimitsu K."/>
            <person name="Kataoka I."/>
        </authorList>
    </citation>
    <scope>NUCLEOTIDE SEQUENCE [LARGE SCALE GENOMIC DNA]</scope>
    <source>
        <strain evidence="9">cv. Fuchu</strain>
    </source>
</reference>
<keyword evidence="9" id="KW-1185">Reference proteome</keyword>
<keyword evidence="2 6" id="KW-0134">Cell wall</keyword>
<dbReference type="EMBL" id="BJWL01000002">
    <property type="protein sequence ID" value="GFY82445.1"/>
    <property type="molecule type" value="Genomic_DNA"/>
</dbReference>
<feature type="domain" description="Expansin-like EG45" evidence="7">
    <location>
        <begin position="61"/>
        <end position="128"/>
    </location>
</feature>
<dbReference type="PANTHER" id="PTHR31867">
    <property type="entry name" value="EXPANSIN-A15"/>
    <property type="match status" value="1"/>
</dbReference>
<dbReference type="OrthoDB" id="5823761at2759"/>
<dbReference type="Proteomes" id="UP000585474">
    <property type="component" value="Unassembled WGS sequence"/>
</dbReference>
<evidence type="ECO:0000259" key="7">
    <source>
        <dbReference type="PROSITE" id="PS50842"/>
    </source>
</evidence>
<dbReference type="InterPro" id="IPR009009">
    <property type="entry name" value="RlpA-like_DPBB"/>
</dbReference>
<keyword evidence="4" id="KW-0472">Membrane</keyword>
<dbReference type="PROSITE" id="PS50842">
    <property type="entry name" value="EXPANSIN_EG45"/>
    <property type="match status" value="1"/>
</dbReference>
<dbReference type="SUPFAM" id="SSF50685">
    <property type="entry name" value="Barwin-like endoglucanases"/>
    <property type="match status" value="1"/>
</dbReference>
<protein>
    <recommendedName>
        <fullName evidence="6">Expansin</fullName>
    </recommendedName>
</protein>
<sequence length="213" mass="23740">MEPTAFTVAGKGLTPHSTVVLMLLAQWVSNSLSLLAQWLCLLSPKHSYLQQWLELWSMLPRCTDDPQWCISNTTVITATNFCPPNYALSNDNGGWCNPPLHHFDLAQPAFLKIAQYHAASPLLIEGGIRFTVNGRSYFNLMLITKVGGPGNVHAVSIKGSKTVASHDKELGAELAEQLIPQWPKPPFPSYSQQRKNCHQLQCRAHRLAIWTNL</sequence>
<dbReference type="SMART" id="SM00837">
    <property type="entry name" value="DPBB_1"/>
    <property type="match status" value="1"/>
</dbReference>
<proteinExistence type="inferred from homology"/>
<dbReference type="Pfam" id="PF03330">
    <property type="entry name" value="DPBB_1"/>
    <property type="match status" value="1"/>
</dbReference>
<dbReference type="GO" id="GO:0009664">
    <property type="term" value="P:plant-type cell wall organization"/>
    <property type="evidence" value="ECO:0007669"/>
    <property type="project" value="InterPro"/>
</dbReference>
<keyword evidence="5 6" id="KW-0961">Cell wall biogenesis/degradation</keyword>
<evidence type="ECO:0000256" key="3">
    <source>
        <dbReference type="ARBA" id="ARBA00022525"/>
    </source>
</evidence>
<evidence type="ECO:0000256" key="4">
    <source>
        <dbReference type="ARBA" id="ARBA00023136"/>
    </source>
</evidence>
<dbReference type="Gene3D" id="2.40.40.10">
    <property type="entry name" value="RlpA-like domain"/>
    <property type="match status" value="1"/>
</dbReference>
<dbReference type="InterPro" id="IPR036908">
    <property type="entry name" value="RlpA-like_sf"/>
</dbReference>
<dbReference type="GO" id="GO:0009653">
    <property type="term" value="P:anatomical structure morphogenesis"/>
    <property type="evidence" value="ECO:0007669"/>
    <property type="project" value="UniProtKB-ARBA"/>
</dbReference>
<comment type="similarity">
    <text evidence="1 6">Belongs to the expansin family. Expansin A subfamily.</text>
</comment>
<dbReference type="Pfam" id="PF01357">
    <property type="entry name" value="Expansin_C"/>
    <property type="match status" value="1"/>
</dbReference>
<gene>
    <name evidence="8" type="ORF">Acr_02g0006850</name>
</gene>
<comment type="subcellular location">
    <subcellularLocation>
        <location evidence="6">Secreted</location>
        <location evidence="6">Cell wall</location>
    </subcellularLocation>
    <subcellularLocation>
        <location evidence="6">Membrane</location>
        <topology evidence="6">Peripheral membrane protein</topology>
    </subcellularLocation>
</comment>
<evidence type="ECO:0000256" key="1">
    <source>
        <dbReference type="ARBA" id="ARBA00005392"/>
    </source>
</evidence>
<dbReference type="InterPro" id="IPR007117">
    <property type="entry name" value="Expansin_CBD"/>
</dbReference>
<evidence type="ECO:0000256" key="6">
    <source>
        <dbReference type="RuleBase" id="RU365023"/>
    </source>
</evidence>
<dbReference type="InterPro" id="IPR002963">
    <property type="entry name" value="Expansin"/>
</dbReference>
<dbReference type="InterPro" id="IPR007112">
    <property type="entry name" value="Expansin/allergen_DPBB_dom"/>
</dbReference>
<name>A0A7J0E7U8_9ERIC</name>
<dbReference type="PRINTS" id="PR01226">
    <property type="entry name" value="EXPANSIN"/>
</dbReference>
<organism evidence="8 9">
    <name type="scientific">Actinidia rufa</name>
    <dbReference type="NCBI Taxonomy" id="165716"/>
    <lineage>
        <taxon>Eukaryota</taxon>
        <taxon>Viridiplantae</taxon>
        <taxon>Streptophyta</taxon>
        <taxon>Embryophyta</taxon>
        <taxon>Tracheophyta</taxon>
        <taxon>Spermatophyta</taxon>
        <taxon>Magnoliopsida</taxon>
        <taxon>eudicotyledons</taxon>
        <taxon>Gunneridae</taxon>
        <taxon>Pentapetalae</taxon>
        <taxon>asterids</taxon>
        <taxon>Ericales</taxon>
        <taxon>Actinidiaceae</taxon>
        <taxon>Actinidia</taxon>
    </lineage>
</organism>
<comment type="function">
    <text evidence="6">Causes loosening and extension of plant cell walls by disrupting non-covalent bonding between cellulose microfibrils and matrix glucans. No enzymatic activity has been found.</text>
</comment>
<evidence type="ECO:0000256" key="2">
    <source>
        <dbReference type="ARBA" id="ARBA00022512"/>
    </source>
</evidence>
<keyword evidence="3 6" id="KW-0964">Secreted</keyword>
<evidence type="ECO:0000313" key="9">
    <source>
        <dbReference type="Proteomes" id="UP000585474"/>
    </source>
</evidence>
<evidence type="ECO:0000313" key="8">
    <source>
        <dbReference type="EMBL" id="GFY82445.1"/>
    </source>
</evidence>
<dbReference type="AlphaFoldDB" id="A0A7J0E7U8"/>
<accession>A0A7J0E7U8</accession>
<comment type="caution">
    <text evidence="8">The sequence shown here is derived from an EMBL/GenBank/DDBJ whole genome shotgun (WGS) entry which is preliminary data.</text>
</comment>
<evidence type="ECO:0000256" key="5">
    <source>
        <dbReference type="ARBA" id="ARBA00023316"/>
    </source>
</evidence>